<feature type="domain" description="C2H2-type" evidence="14">
    <location>
        <begin position="1228"/>
        <end position="1250"/>
    </location>
</feature>
<dbReference type="FunFam" id="3.30.160.60:FF:000038">
    <property type="entry name" value="Zinc finger protein 624"/>
    <property type="match status" value="1"/>
</dbReference>
<dbReference type="InterPro" id="IPR013087">
    <property type="entry name" value="Znf_C2H2_type"/>
</dbReference>
<feature type="domain" description="C2H2-type" evidence="14">
    <location>
        <begin position="563"/>
        <end position="590"/>
    </location>
</feature>
<dbReference type="RefSeq" id="XP_038059510.1">
    <property type="nucleotide sequence ID" value="XM_038203582.1"/>
</dbReference>
<feature type="compositionally biased region" description="Polar residues" evidence="13">
    <location>
        <begin position="1265"/>
        <end position="1283"/>
    </location>
</feature>
<evidence type="ECO:0000256" key="4">
    <source>
        <dbReference type="ARBA" id="ARBA00022737"/>
    </source>
</evidence>
<dbReference type="FunFam" id="3.30.160.60:FF:000145">
    <property type="entry name" value="Zinc finger protein 574"/>
    <property type="match status" value="3"/>
</dbReference>
<dbReference type="InterPro" id="IPR036236">
    <property type="entry name" value="Znf_C2H2_sf"/>
</dbReference>
<keyword evidence="2" id="KW-1017">Isopeptide bond</keyword>
<evidence type="ECO:0000256" key="5">
    <source>
        <dbReference type="ARBA" id="ARBA00022771"/>
    </source>
</evidence>
<dbReference type="GO" id="GO:0003677">
    <property type="term" value="F:DNA binding"/>
    <property type="evidence" value="ECO:0007669"/>
    <property type="project" value="UniProtKB-KW"/>
</dbReference>
<keyword evidence="4" id="KW-0677">Repeat</keyword>
<keyword evidence="11" id="KW-0539">Nucleus</keyword>
<keyword evidence="7" id="KW-0832">Ubl conjugation</keyword>
<dbReference type="PANTHER" id="PTHR16515:SF49">
    <property type="entry name" value="GASTRULA ZINC FINGER PROTEIN XLCGF49.1-LIKE-RELATED"/>
    <property type="match status" value="1"/>
</dbReference>
<feature type="domain" description="C2H2-type" evidence="14">
    <location>
        <begin position="443"/>
        <end position="470"/>
    </location>
</feature>
<evidence type="ECO:0000256" key="8">
    <source>
        <dbReference type="ARBA" id="ARBA00023015"/>
    </source>
</evidence>
<sequence length="2082" mass="236224">MMAMQSESFEDTFTGCWAPTIKEEATTIKAEPADIYTSDDVSGAEQAKASMPSSGMDTNTVENRTIAAQASWTSQQHVSDEPMDGAGMFEIKREYSDNSLESHYHSPCNEEASATKPSQANLMMHPPVTEYPADAASGLHLKTEDPGLQECIHASYGCHETNSSMTAIQENRSSPLEQSSWTPQPSESAVDSTICPNIKTKDSVLPENLPQSNEYQHALCDGEIPATQPSYEQDSSQQPVKMETSEEMMYNDEHEESDSIDQSEESMLMTAQYGCSVAMLTDPSSAGPSSAQIGIATLHAARPQTPTSLSCPTCNQIFSCKDSLRSHEEIHSVMHCFICNICSKTFTKKCYLQKHIKRHSRTGQRFPCTTCNEAFDTSFHLKEHEATTHNKACALTPDDQNVAENADTSIVERPFQCDLCPLRFKTKNTLHSHREVHATIKPYACSKCGKDFIRQRGLKDHEQTHNSDGVFRCEKCPETFRNFTQLRLHRRKHSKLPQDAVQQNVPVTLVNSDMQVPGDQNAAENTDTLVPERPFECDLCPLRFKTKNTLHSHREVHATIKPYTCSKCGKAFIRQRGLKDHEQTHNPDGVFRCEKCPETFPNFNQLRFHRRMHSKLPQDAVQQNVPETLVNSDMQVPGDQNVPVNLVNSDMHVQVSETTEVVGQKQTCLNNNEALPANILSHAEAVPDMNVSSTLATNLGSAPFPCYYYPVTIMYPQVPSVIAVQNPLGMPFVCFPHNQSYGSSSILPEQISNNLIGNSLIGNSHSCDLCGCTFSDIEELNTHQKTHVQSAENLGNIDTSSPETTEFVGQTQNSANYKYELRERKLPHTCTEPALDSNSESTPEEKALEIEKLGYSQSCHLCGCTFSDIEKLSAHQKTHIQSAVPYTATDHAHQEVCTSRHDLVDEQLQVHTLDKSSQYSVLRDEVHSDLIPERPFQCELCPLRFKKKDTLKSHQDVHTGVKPYVCGTCGRAFARRSALHDHQQSHNPDGVFKCNRCPETFSCFRQLRVHQRLHPKLLRNPVHQNVAENLGNSDTSSPETTGFVGQTQNSADNKDELRERKLPHTCTEPALDSNSESTPEAKALEIEKFGNSQSCNLCGCTFSDIEKLSTHQKTHIQSAVPHTATDHAHQEVCTSRPELVDEQLPVHTLDKQSQDSVLHDEVLSDLIPERPFQCELCPLRFKKKDTLRSHQDVHTGVKPYVCGTCGRAFARRSTLLDHQQTHNPDGVFKCNRCPEIFSCFRQLRVHQRLHPKLLRNPVHQNVVKNLGNSDTSSKFEGQTQNSTDNKDELSEHKLLHTEAALTLEEHLLDIYQFACFFCSRICTQPSVLNRHIAQAHSSLESPFLCYVCNQSYNTTTSLREHVNYHRRGNSFKSYDCAISDDKLKTHEKTNNQSAIPSAACENVQNVSTNSSELHLDQQLLTNTLDTSPMHPVVLIKNHEATPSTAGKSGQNVCAKSFELDEQLPSPATLDKLLMESMKLMENSDEIHNQSAILSAASKHSHNVCIRSSESVDEHLRKVTFDKQFMDSVNRNVDQPDVPDERPFQCSLCPLRFKRKGNLRTHQEVHAAVKPYVCSTCGKAFIRQRSLRGHEQIHDQNRVYKCNRCSETFSRSRDLKIHRKIHSRPQNDGCQESVAEEPVNKDTQSTERPHQCHLCPLRFKRKGTLRSHQEVHATVKPYVCHKCGKTFTRKRSLQDHEQIHKDGLFKCEKCPETFSRFHHLKIHRRMHSRPQQDGCQETVVAEKPVNKETQSAERPYQCQLCPLRFKTKGTLSSHQEVHATVKPYVCNTCGKAFVRRSTLQDHEQTHNPDRVFKCKKCSETFSSSKDFKQHRKMHPKPSKVKTFRCDTCEKDFPTQRALVRHGYEHTQVKPFQCTQCSKGFLYEKSLQVHQKTHSEVRTYKCLLCKDRAFYTRVVLDAHMNYYHSESHDLRLFACNLCDKRYPSASSLAYHVLVHKNLKPFACHTCGKSYRSKMALKYHKKYHTGEKPSFFCDICKKGFLALFFLNRHKRESHSHRDRSFLCQYCDKTFTHSGRLSRHVAIHTRKNVLACKICGKTCLRKDNLRTHMKVHRPGRRKKTTHSDSD</sequence>
<dbReference type="FunFam" id="3.30.160.60:FF:000322">
    <property type="entry name" value="GDNF-inducible zinc finger protein 1"/>
    <property type="match status" value="1"/>
</dbReference>
<feature type="domain" description="C2H2-type" evidence="14">
    <location>
        <begin position="964"/>
        <end position="991"/>
    </location>
</feature>
<evidence type="ECO:0000256" key="9">
    <source>
        <dbReference type="ARBA" id="ARBA00023125"/>
    </source>
</evidence>
<evidence type="ECO:0000256" key="1">
    <source>
        <dbReference type="ARBA" id="ARBA00004123"/>
    </source>
</evidence>
<feature type="domain" description="C2H2-type" evidence="14">
    <location>
        <begin position="1783"/>
        <end position="1810"/>
    </location>
</feature>
<feature type="domain" description="C2H2-type" evidence="14">
    <location>
        <begin position="1704"/>
        <end position="1731"/>
    </location>
</feature>
<feature type="domain" description="C2H2-type" evidence="14">
    <location>
        <begin position="1343"/>
        <end position="1370"/>
    </location>
</feature>
<evidence type="ECO:0000256" key="7">
    <source>
        <dbReference type="ARBA" id="ARBA00022843"/>
    </source>
</evidence>
<feature type="domain" description="C2H2-type" evidence="14">
    <location>
        <begin position="1649"/>
        <end position="1676"/>
    </location>
</feature>
<feature type="domain" description="C2H2-type" evidence="14">
    <location>
        <begin position="1093"/>
        <end position="1115"/>
    </location>
</feature>
<feature type="domain" description="C2H2-type" evidence="14">
    <location>
        <begin position="1571"/>
        <end position="1598"/>
    </location>
</feature>
<feature type="domain" description="C2H2-type" evidence="14">
    <location>
        <begin position="535"/>
        <end position="562"/>
    </location>
</feature>
<dbReference type="FunFam" id="3.30.160.60:FF:000184">
    <property type="entry name" value="Zinc finger protein 333"/>
    <property type="match status" value="1"/>
</dbReference>
<feature type="domain" description="C2H2-type" evidence="14">
    <location>
        <begin position="1870"/>
        <end position="1897"/>
    </location>
</feature>
<keyword evidence="5 12" id="KW-0863">Zinc-finger</keyword>
<dbReference type="PROSITE" id="PS00028">
    <property type="entry name" value="ZINC_FINGER_C2H2_1"/>
    <property type="match status" value="35"/>
</dbReference>
<keyword evidence="3" id="KW-0479">Metal-binding</keyword>
<name>A0A914A6W6_PATMI</name>
<dbReference type="GO" id="GO:0008270">
    <property type="term" value="F:zinc ion binding"/>
    <property type="evidence" value="ECO:0007669"/>
    <property type="project" value="UniProtKB-KW"/>
</dbReference>
<dbReference type="FunFam" id="3.30.160.60:FF:000690">
    <property type="entry name" value="Zinc finger protein 354C"/>
    <property type="match status" value="2"/>
</dbReference>
<dbReference type="PANTHER" id="PTHR16515">
    <property type="entry name" value="PR DOMAIN ZINC FINGER PROTEIN"/>
    <property type="match status" value="1"/>
</dbReference>
<feature type="domain" description="C2H2-type" evidence="14">
    <location>
        <begin position="857"/>
        <end position="879"/>
    </location>
</feature>
<feature type="domain" description="C2H2-type" evidence="14">
    <location>
        <begin position="337"/>
        <end position="364"/>
    </location>
</feature>
<feature type="domain" description="C2H2-type" evidence="14">
    <location>
        <begin position="1677"/>
        <end position="1699"/>
    </location>
</feature>
<dbReference type="OMA" id="KWEPGSR"/>
<feature type="domain" description="C2H2-type" evidence="14">
    <location>
        <begin position="1599"/>
        <end position="1626"/>
    </location>
</feature>
<feature type="domain" description="C2H2-type" evidence="14">
    <location>
        <begin position="2018"/>
        <end position="2045"/>
    </location>
</feature>
<evidence type="ECO:0000256" key="10">
    <source>
        <dbReference type="ARBA" id="ARBA00023163"/>
    </source>
</evidence>
<feature type="region of interest" description="Disordered" evidence="13">
    <location>
        <begin position="167"/>
        <end position="192"/>
    </location>
</feature>
<evidence type="ECO:0000256" key="2">
    <source>
        <dbReference type="ARBA" id="ARBA00022499"/>
    </source>
</evidence>
<evidence type="ECO:0000256" key="6">
    <source>
        <dbReference type="ARBA" id="ARBA00022833"/>
    </source>
</evidence>
<dbReference type="EnsemblMetazoa" id="XM_038203582.1">
    <property type="protein sequence ID" value="XP_038059510.1"/>
    <property type="gene ID" value="LOC119730600"/>
</dbReference>
<feature type="domain" description="C2H2-type" evidence="14">
    <location>
        <begin position="1931"/>
        <end position="1958"/>
    </location>
</feature>
<keyword evidence="6" id="KW-0862">Zinc</keyword>
<feature type="domain" description="C2H2-type" evidence="14">
    <location>
        <begin position="1842"/>
        <end position="1869"/>
    </location>
</feature>
<dbReference type="FunFam" id="3.30.160.60:FF:001004">
    <property type="entry name" value="Zinc finger protein 426"/>
    <property type="match status" value="2"/>
</dbReference>
<feature type="domain" description="C2H2-type" evidence="14">
    <location>
        <begin position="1172"/>
        <end position="1199"/>
    </location>
</feature>
<feature type="domain" description="C2H2-type" evidence="14">
    <location>
        <begin position="1755"/>
        <end position="1782"/>
    </location>
</feature>
<feature type="domain" description="C2H2-type" evidence="14">
    <location>
        <begin position="1959"/>
        <end position="1986"/>
    </location>
</feature>
<evidence type="ECO:0000259" key="14">
    <source>
        <dbReference type="PROSITE" id="PS50157"/>
    </source>
</evidence>
<feature type="domain" description="C2H2-type" evidence="14">
    <location>
        <begin position="471"/>
        <end position="498"/>
    </location>
</feature>
<keyword evidence="16" id="KW-1185">Reference proteome</keyword>
<dbReference type="SMART" id="SM00355">
    <property type="entry name" value="ZnF_C2H2"/>
    <property type="match status" value="37"/>
</dbReference>
<feature type="domain" description="C2H2-type" evidence="14">
    <location>
        <begin position="591"/>
        <end position="618"/>
    </location>
</feature>
<feature type="domain" description="C2H2-type" evidence="14">
    <location>
        <begin position="366"/>
        <end position="389"/>
    </location>
</feature>
<proteinExistence type="predicted"/>
<feature type="domain" description="C2H2-type" evidence="14">
    <location>
        <begin position="415"/>
        <end position="442"/>
    </location>
</feature>
<comment type="subcellular location">
    <subcellularLocation>
        <location evidence="1">Nucleus</location>
    </subcellularLocation>
</comment>
<feature type="region of interest" description="Disordered" evidence="13">
    <location>
        <begin position="1621"/>
        <end position="1646"/>
    </location>
</feature>
<feature type="compositionally biased region" description="Basic and acidic residues" evidence="13">
    <location>
        <begin position="1637"/>
        <end position="1646"/>
    </location>
</feature>
<organism evidence="15 16">
    <name type="scientific">Patiria miniata</name>
    <name type="common">Bat star</name>
    <name type="synonym">Asterina miniata</name>
    <dbReference type="NCBI Taxonomy" id="46514"/>
    <lineage>
        <taxon>Eukaryota</taxon>
        <taxon>Metazoa</taxon>
        <taxon>Echinodermata</taxon>
        <taxon>Eleutherozoa</taxon>
        <taxon>Asterozoa</taxon>
        <taxon>Asteroidea</taxon>
        <taxon>Valvatacea</taxon>
        <taxon>Valvatida</taxon>
        <taxon>Asterinidae</taxon>
        <taxon>Patiria</taxon>
    </lineage>
</organism>
<feature type="domain" description="C2H2-type" evidence="14">
    <location>
        <begin position="1988"/>
        <end position="2016"/>
    </location>
</feature>
<feature type="domain" description="C2H2-type" evidence="14">
    <location>
        <begin position="2046"/>
        <end position="2073"/>
    </location>
</feature>
<evidence type="ECO:0000313" key="16">
    <source>
        <dbReference type="Proteomes" id="UP000887568"/>
    </source>
</evidence>
<evidence type="ECO:0000256" key="12">
    <source>
        <dbReference type="PROSITE-ProRule" id="PRU00042"/>
    </source>
</evidence>
<dbReference type="Proteomes" id="UP000887568">
    <property type="component" value="Unplaced"/>
</dbReference>
<keyword evidence="10" id="KW-0804">Transcription</keyword>
<protein>
    <recommendedName>
        <fullName evidence="14">C2H2-type domain-containing protein</fullName>
    </recommendedName>
</protein>
<feature type="domain" description="C2H2-type" evidence="14">
    <location>
        <begin position="936"/>
        <end position="963"/>
    </location>
</feature>
<feature type="compositionally biased region" description="Polar residues" evidence="13">
    <location>
        <begin position="1027"/>
        <end position="1051"/>
    </location>
</feature>
<reference evidence="15" key="1">
    <citation type="submission" date="2022-11" db="UniProtKB">
        <authorList>
            <consortium name="EnsemblMetazoa"/>
        </authorList>
    </citation>
    <scope>IDENTIFICATION</scope>
</reference>
<feature type="domain" description="C2H2-type" evidence="14">
    <location>
        <begin position="992"/>
        <end position="1014"/>
    </location>
</feature>
<evidence type="ECO:0000313" key="15">
    <source>
        <dbReference type="EnsemblMetazoa" id="XP_038059510.1"/>
    </source>
</evidence>
<feature type="region of interest" description="Disordered" evidence="13">
    <location>
        <begin position="1265"/>
        <end position="1289"/>
    </location>
</feature>
<evidence type="ECO:0000256" key="3">
    <source>
        <dbReference type="ARBA" id="ARBA00022723"/>
    </source>
</evidence>
<keyword evidence="8" id="KW-0805">Transcription regulation</keyword>
<dbReference type="FunFam" id="3.30.160.60:FF:000534">
    <property type="entry name" value="zinc finger protein 674"/>
    <property type="match status" value="1"/>
</dbReference>
<dbReference type="GeneID" id="119730600"/>
<feature type="domain" description="C2H2-type" evidence="14">
    <location>
        <begin position="1200"/>
        <end position="1227"/>
    </location>
</feature>
<evidence type="ECO:0000256" key="11">
    <source>
        <dbReference type="ARBA" id="ARBA00023242"/>
    </source>
</evidence>
<feature type="region of interest" description="Disordered" evidence="13">
    <location>
        <begin position="1027"/>
        <end position="1057"/>
    </location>
</feature>
<feature type="region of interest" description="Disordered" evidence="13">
    <location>
        <begin position="38"/>
        <end position="58"/>
    </location>
</feature>
<dbReference type="GO" id="GO:0005634">
    <property type="term" value="C:nucleus"/>
    <property type="evidence" value="ECO:0007669"/>
    <property type="project" value="UniProtKB-SubCell"/>
</dbReference>
<feature type="domain" description="C2H2-type" evidence="14">
    <location>
        <begin position="309"/>
        <end position="332"/>
    </location>
</feature>
<dbReference type="OrthoDB" id="6077919at2759"/>
<feature type="domain" description="C2H2-type" evidence="14">
    <location>
        <begin position="765"/>
        <end position="792"/>
    </location>
</feature>
<dbReference type="GO" id="GO:0010468">
    <property type="term" value="P:regulation of gene expression"/>
    <property type="evidence" value="ECO:0007669"/>
    <property type="project" value="TreeGrafter"/>
</dbReference>
<feature type="domain" description="C2H2-type" evidence="14">
    <location>
        <begin position="1811"/>
        <end position="1838"/>
    </location>
</feature>
<feature type="domain" description="C2H2-type" evidence="14">
    <location>
        <begin position="1543"/>
        <end position="1570"/>
    </location>
</feature>
<dbReference type="InterPro" id="IPR050331">
    <property type="entry name" value="Zinc_finger"/>
</dbReference>
<dbReference type="SUPFAM" id="SSF57667">
    <property type="entry name" value="beta-beta-alpha zinc fingers"/>
    <property type="match status" value="19"/>
</dbReference>
<dbReference type="FunFam" id="3.30.160.60:FF:000624">
    <property type="entry name" value="zinc finger protein 697"/>
    <property type="match status" value="1"/>
</dbReference>
<keyword evidence="9" id="KW-0238">DNA-binding</keyword>
<evidence type="ECO:0000256" key="13">
    <source>
        <dbReference type="SAM" id="MobiDB-lite"/>
    </source>
</evidence>
<dbReference type="Pfam" id="PF00096">
    <property type="entry name" value="zf-C2H2"/>
    <property type="match status" value="20"/>
</dbReference>
<accession>A0A914A6W6</accession>
<dbReference type="PROSITE" id="PS50157">
    <property type="entry name" value="ZINC_FINGER_C2H2_2"/>
    <property type="match status" value="35"/>
</dbReference>
<dbReference type="Gene3D" id="3.30.160.60">
    <property type="entry name" value="Classic Zinc Finger"/>
    <property type="match status" value="24"/>
</dbReference>